<gene>
    <name evidence="4" type="ORF">CEY00_Acc24254</name>
</gene>
<dbReference type="Proteomes" id="UP000241394">
    <property type="component" value="Chromosome LG21"/>
</dbReference>
<dbReference type="PANTHER" id="PTHR46368">
    <property type="match status" value="1"/>
</dbReference>
<comment type="caution">
    <text evidence="4">The sequence shown here is derived from an EMBL/GenBank/DDBJ whole genome shotgun (WGS) entry which is preliminary data.</text>
</comment>
<dbReference type="Gramene" id="PSS00286">
    <property type="protein sequence ID" value="PSS00286"/>
    <property type="gene ID" value="CEY00_Acc24254"/>
</dbReference>
<protein>
    <submittedName>
        <fullName evidence="4">Oxidoreductase, N-terminal protein</fullName>
    </submittedName>
</protein>
<dbReference type="PANTHER" id="PTHR46368:SF5">
    <property type="entry name" value="NAD(P)-BINDING ROSSMANN-FOLD SUPERFAMILY PROTEIN"/>
    <property type="match status" value="1"/>
</dbReference>
<dbReference type="OrthoDB" id="2129491at2759"/>
<dbReference type="Gene3D" id="3.40.50.720">
    <property type="entry name" value="NAD(P)-binding Rossmann-like Domain"/>
    <property type="match status" value="1"/>
</dbReference>
<dbReference type="Pfam" id="PF01408">
    <property type="entry name" value="GFO_IDH_MocA"/>
    <property type="match status" value="1"/>
</dbReference>
<dbReference type="SUPFAM" id="SSF51735">
    <property type="entry name" value="NAD(P)-binding Rossmann-fold domains"/>
    <property type="match status" value="1"/>
</dbReference>
<dbReference type="InterPro" id="IPR055170">
    <property type="entry name" value="GFO_IDH_MocA-like_dom"/>
</dbReference>
<dbReference type="EMBL" id="NKQK01000021">
    <property type="protein sequence ID" value="PSS00286.1"/>
    <property type="molecule type" value="Genomic_DNA"/>
</dbReference>
<dbReference type="SUPFAM" id="SSF55347">
    <property type="entry name" value="Glyceraldehyde-3-phosphate dehydrogenase-like, C-terminal domain"/>
    <property type="match status" value="1"/>
</dbReference>
<accession>A0A2R6Q1K7</accession>
<comment type="similarity">
    <text evidence="1">Belongs to the Gfo/Idh/MocA family.</text>
</comment>
<dbReference type="InterPro" id="IPR000683">
    <property type="entry name" value="Gfo/Idh/MocA-like_OxRdtase_N"/>
</dbReference>
<evidence type="ECO:0000259" key="3">
    <source>
        <dbReference type="Pfam" id="PF22725"/>
    </source>
</evidence>
<dbReference type="OMA" id="NIAWRAW"/>
<feature type="domain" description="GFO/IDH/MocA-like oxidoreductase" evidence="3">
    <location>
        <begin position="139"/>
        <end position="263"/>
    </location>
</feature>
<dbReference type="GO" id="GO:0000166">
    <property type="term" value="F:nucleotide binding"/>
    <property type="evidence" value="ECO:0007669"/>
    <property type="project" value="InterPro"/>
</dbReference>
<name>A0A2R6Q1K7_ACTCC</name>
<reference evidence="5" key="2">
    <citation type="journal article" date="2018" name="BMC Genomics">
        <title>A manually annotated Actinidia chinensis var. chinensis (kiwifruit) genome highlights the challenges associated with draft genomes and gene prediction in plants.</title>
        <authorList>
            <person name="Pilkington S.M."/>
            <person name="Crowhurst R."/>
            <person name="Hilario E."/>
            <person name="Nardozza S."/>
            <person name="Fraser L."/>
            <person name="Peng Y."/>
            <person name="Gunaseelan K."/>
            <person name="Simpson R."/>
            <person name="Tahir J."/>
            <person name="Deroles S.C."/>
            <person name="Templeton K."/>
            <person name="Luo Z."/>
            <person name="Davy M."/>
            <person name="Cheng C."/>
            <person name="McNeilage M."/>
            <person name="Scaglione D."/>
            <person name="Liu Y."/>
            <person name="Zhang Q."/>
            <person name="Datson P."/>
            <person name="De Silva N."/>
            <person name="Gardiner S.E."/>
            <person name="Bassett H."/>
            <person name="Chagne D."/>
            <person name="McCallum J."/>
            <person name="Dzierzon H."/>
            <person name="Deng C."/>
            <person name="Wang Y.Y."/>
            <person name="Barron L."/>
            <person name="Manako K."/>
            <person name="Bowen J."/>
            <person name="Foster T.M."/>
            <person name="Erridge Z.A."/>
            <person name="Tiffin H."/>
            <person name="Waite C.N."/>
            <person name="Davies K.M."/>
            <person name="Grierson E.P."/>
            <person name="Laing W.A."/>
            <person name="Kirk R."/>
            <person name="Chen X."/>
            <person name="Wood M."/>
            <person name="Montefiori M."/>
            <person name="Brummell D.A."/>
            <person name="Schwinn K.E."/>
            <person name="Catanach A."/>
            <person name="Fullerton C."/>
            <person name="Li D."/>
            <person name="Meiyalaghan S."/>
            <person name="Nieuwenhuizen N."/>
            <person name="Read N."/>
            <person name="Prakash R."/>
            <person name="Hunter D."/>
            <person name="Zhang H."/>
            <person name="McKenzie M."/>
            <person name="Knabel M."/>
            <person name="Harris A."/>
            <person name="Allan A.C."/>
            <person name="Gleave A."/>
            <person name="Chen A."/>
            <person name="Janssen B.J."/>
            <person name="Plunkett B."/>
            <person name="Ampomah-Dwamena C."/>
            <person name="Voogd C."/>
            <person name="Leif D."/>
            <person name="Lafferty D."/>
            <person name="Souleyre E.J.F."/>
            <person name="Varkonyi-Gasic E."/>
            <person name="Gambi F."/>
            <person name="Hanley J."/>
            <person name="Yao J.L."/>
            <person name="Cheung J."/>
            <person name="David K.M."/>
            <person name="Warren B."/>
            <person name="Marsh K."/>
            <person name="Snowden K.C."/>
            <person name="Lin-Wang K."/>
            <person name="Brian L."/>
            <person name="Martinez-Sanchez M."/>
            <person name="Wang M."/>
            <person name="Ileperuma N."/>
            <person name="Macnee N."/>
            <person name="Campin R."/>
            <person name="McAtee P."/>
            <person name="Drummond R.S.M."/>
            <person name="Espley R.V."/>
            <person name="Ireland H.S."/>
            <person name="Wu R."/>
            <person name="Atkinson R.G."/>
            <person name="Karunairetnam S."/>
            <person name="Bulley S."/>
            <person name="Chunkath S."/>
            <person name="Hanley Z."/>
            <person name="Storey R."/>
            <person name="Thrimawithana A.H."/>
            <person name="Thomson S."/>
            <person name="David C."/>
            <person name="Testolin R."/>
            <person name="Huang H."/>
            <person name="Hellens R.P."/>
            <person name="Schaffer R.J."/>
        </authorList>
    </citation>
    <scope>NUCLEOTIDE SEQUENCE [LARGE SCALE GENOMIC DNA]</scope>
    <source>
        <strain evidence="5">cv. Red5</strain>
    </source>
</reference>
<dbReference type="AlphaFoldDB" id="A0A2R6Q1K7"/>
<dbReference type="Gene3D" id="3.30.360.10">
    <property type="entry name" value="Dihydrodipicolinate Reductase, domain 2"/>
    <property type="match status" value="1"/>
</dbReference>
<feature type="domain" description="Gfo/Idh/MocA-like oxidoreductase N-terminal" evidence="2">
    <location>
        <begin position="7"/>
        <end position="126"/>
    </location>
</feature>
<evidence type="ECO:0000259" key="2">
    <source>
        <dbReference type="Pfam" id="PF01408"/>
    </source>
</evidence>
<keyword evidence="5" id="KW-1185">Reference proteome</keyword>
<proteinExistence type="inferred from homology"/>
<evidence type="ECO:0000256" key="1">
    <source>
        <dbReference type="ARBA" id="ARBA00010928"/>
    </source>
</evidence>
<dbReference type="Pfam" id="PF22725">
    <property type="entry name" value="GFO_IDH_MocA_C3"/>
    <property type="match status" value="1"/>
</dbReference>
<evidence type="ECO:0000313" key="4">
    <source>
        <dbReference type="EMBL" id="PSS00286.1"/>
    </source>
</evidence>
<reference evidence="4 5" key="1">
    <citation type="submission" date="2017-07" db="EMBL/GenBank/DDBJ databases">
        <title>An improved, manually edited Actinidia chinensis var. chinensis (kiwifruit) genome highlights the challenges associated with draft genomes and gene prediction in plants.</title>
        <authorList>
            <person name="Pilkington S."/>
            <person name="Crowhurst R."/>
            <person name="Hilario E."/>
            <person name="Nardozza S."/>
            <person name="Fraser L."/>
            <person name="Peng Y."/>
            <person name="Gunaseelan K."/>
            <person name="Simpson R."/>
            <person name="Tahir J."/>
            <person name="Deroles S."/>
            <person name="Templeton K."/>
            <person name="Luo Z."/>
            <person name="Davy M."/>
            <person name="Cheng C."/>
            <person name="Mcneilage M."/>
            <person name="Scaglione D."/>
            <person name="Liu Y."/>
            <person name="Zhang Q."/>
            <person name="Datson P."/>
            <person name="De Silva N."/>
            <person name="Gardiner S."/>
            <person name="Bassett H."/>
            <person name="Chagne D."/>
            <person name="Mccallum J."/>
            <person name="Dzierzon H."/>
            <person name="Deng C."/>
            <person name="Wang Y.-Y."/>
            <person name="Barron N."/>
            <person name="Manako K."/>
            <person name="Bowen J."/>
            <person name="Foster T."/>
            <person name="Erridge Z."/>
            <person name="Tiffin H."/>
            <person name="Waite C."/>
            <person name="Davies K."/>
            <person name="Grierson E."/>
            <person name="Laing W."/>
            <person name="Kirk R."/>
            <person name="Chen X."/>
            <person name="Wood M."/>
            <person name="Montefiori M."/>
            <person name="Brummell D."/>
            <person name="Schwinn K."/>
            <person name="Catanach A."/>
            <person name="Fullerton C."/>
            <person name="Li D."/>
            <person name="Meiyalaghan S."/>
            <person name="Nieuwenhuizen N."/>
            <person name="Read N."/>
            <person name="Prakash R."/>
            <person name="Hunter D."/>
            <person name="Zhang H."/>
            <person name="Mckenzie M."/>
            <person name="Knabel M."/>
            <person name="Harris A."/>
            <person name="Allan A."/>
            <person name="Chen A."/>
            <person name="Janssen B."/>
            <person name="Plunkett B."/>
            <person name="Dwamena C."/>
            <person name="Voogd C."/>
            <person name="Leif D."/>
            <person name="Lafferty D."/>
            <person name="Souleyre E."/>
            <person name="Varkonyi-Gasic E."/>
            <person name="Gambi F."/>
            <person name="Hanley J."/>
            <person name="Yao J.-L."/>
            <person name="Cheung J."/>
            <person name="David K."/>
            <person name="Warren B."/>
            <person name="Marsh K."/>
            <person name="Snowden K."/>
            <person name="Lin-Wang K."/>
            <person name="Brian L."/>
            <person name="Martinez-Sanchez M."/>
            <person name="Wang M."/>
            <person name="Ileperuma N."/>
            <person name="Macnee N."/>
            <person name="Campin R."/>
            <person name="Mcatee P."/>
            <person name="Drummond R."/>
            <person name="Espley R."/>
            <person name="Ireland H."/>
            <person name="Wu R."/>
            <person name="Atkinson R."/>
            <person name="Karunairetnam S."/>
            <person name="Bulley S."/>
            <person name="Chunkath S."/>
            <person name="Hanley Z."/>
            <person name="Storey R."/>
            <person name="Thrimawithana A."/>
            <person name="Thomson S."/>
            <person name="David C."/>
            <person name="Testolin R."/>
        </authorList>
    </citation>
    <scope>NUCLEOTIDE SEQUENCE [LARGE SCALE GENOMIC DNA]</scope>
    <source>
        <strain evidence="5">cv. Red5</strain>
        <tissue evidence="4">Young leaf</tissue>
    </source>
</reference>
<dbReference type="STRING" id="1590841.A0A2R6Q1K7"/>
<organism evidence="4 5">
    <name type="scientific">Actinidia chinensis var. chinensis</name>
    <name type="common">Chinese soft-hair kiwi</name>
    <dbReference type="NCBI Taxonomy" id="1590841"/>
    <lineage>
        <taxon>Eukaryota</taxon>
        <taxon>Viridiplantae</taxon>
        <taxon>Streptophyta</taxon>
        <taxon>Embryophyta</taxon>
        <taxon>Tracheophyta</taxon>
        <taxon>Spermatophyta</taxon>
        <taxon>Magnoliopsida</taxon>
        <taxon>eudicotyledons</taxon>
        <taxon>Gunneridae</taxon>
        <taxon>Pentapetalae</taxon>
        <taxon>asterids</taxon>
        <taxon>Ericales</taxon>
        <taxon>Actinidiaceae</taxon>
        <taxon>Actinidia</taxon>
    </lineage>
</organism>
<dbReference type="InterPro" id="IPR036291">
    <property type="entry name" value="NAD(P)-bd_dom_sf"/>
</dbReference>
<evidence type="ECO:0000313" key="5">
    <source>
        <dbReference type="Proteomes" id="UP000241394"/>
    </source>
</evidence>
<dbReference type="InParanoid" id="A0A2R6Q1K7"/>
<sequence length="362" mass="40134">MADDNPIRFGLIGCAEIARKLSRAINLAPNTTLSAISSRSIEKAQQFRSKNGLPETVTIYGSYDQVLDDPQIDAVYMPLPTSLHVKWAVLAAQKKKHLLLEKPTALDVGELDEILETCRSNGVQFMDGTMWYHHPRTAKMKELVSDSLLFGQIRSIHSTSTFAETPEFFEHNIRVKPDLDALGALGDTGWYCIGAILWAMNHRLPTTVVASPPAHRNSAGIILSCTASLHWDDVDPQAVATFHCSFLSHVSMDLALRGSNGSVHLEDFIIPYEESCAFFDFTSGAKFVDLHIGWNVKPERVEVSSTLPQEALMVQEFGRLVKGVRDCGRSPDEKWPEISRMTQLVLDAVNKSIDLGFVPISL</sequence>